<evidence type="ECO:0000313" key="2">
    <source>
        <dbReference type="Proteomes" id="UP000324176"/>
    </source>
</evidence>
<dbReference type="Proteomes" id="UP000324176">
    <property type="component" value="Unassembled WGS sequence"/>
</dbReference>
<protein>
    <recommendedName>
        <fullName evidence="3">Lipoprotein</fullName>
    </recommendedName>
</protein>
<proteinExistence type="predicted"/>
<organism evidence="1 2">
    <name type="scientific">Nitrosomonas communis</name>
    <dbReference type="NCBI Taxonomy" id="44574"/>
    <lineage>
        <taxon>Bacteria</taxon>
        <taxon>Pseudomonadati</taxon>
        <taxon>Pseudomonadota</taxon>
        <taxon>Betaproteobacteria</taxon>
        <taxon>Nitrosomonadales</taxon>
        <taxon>Nitrosomonadaceae</taxon>
        <taxon>Nitrosomonas</taxon>
    </lineage>
</organism>
<evidence type="ECO:0008006" key="3">
    <source>
        <dbReference type="Google" id="ProtNLM"/>
    </source>
</evidence>
<dbReference type="PROSITE" id="PS51257">
    <property type="entry name" value="PROKAR_LIPOPROTEIN"/>
    <property type="match status" value="1"/>
</dbReference>
<accession>A0A5D3YB47</accession>
<comment type="caution">
    <text evidence="1">The sequence shown here is derived from an EMBL/GenBank/DDBJ whole genome shotgun (WGS) entry which is preliminary data.</text>
</comment>
<evidence type="ECO:0000313" key="1">
    <source>
        <dbReference type="EMBL" id="TYP84883.1"/>
    </source>
</evidence>
<dbReference type="EMBL" id="VNHT01000037">
    <property type="protein sequence ID" value="TYP84883.1"/>
    <property type="molecule type" value="Genomic_DNA"/>
</dbReference>
<sequence length="124" mass="14473">MITRKLCLSLFPIFLGCTALIRVEGSNLICEIESSNNQYVLRVSPTTDLYSFDKLDLSNHFRFSAQYLYHLNKLKTYTYYDSKDRYVLIHASEHKIAPKTFGENKVYSTGMERELLFHCKLACQ</sequence>
<reference evidence="1 2" key="1">
    <citation type="submission" date="2019-07" db="EMBL/GenBank/DDBJ databases">
        <title>Active sludge and wastewater microbial communities from Klosterneuburg, Austria.</title>
        <authorList>
            <person name="Wagner M."/>
        </authorList>
    </citation>
    <scope>NUCLEOTIDE SEQUENCE [LARGE SCALE GENOMIC DNA]</scope>
    <source>
        <strain evidence="1 2">Nm2</strain>
    </source>
</reference>
<gene>
    <name evidence="1" type="ORF">BCL69_103738</name>
</gene>
<name>A0A5D3YB47_9PROT</name>
<dbReference type="AlphaFoldDB" id="A0A5D3YB47"/>